<comment type="caution">
    <text evidence="3">The sequence shown here is derived from an EMBL/GenBank/DDBJ whole genome shotgun (WGS) entry which is preliminary data.</text>
</comment>
<keyword evidence="1" id="KW-0472">Membrane</keyword>
<evidence type="ECO:0000259" key="2">
    <source>
        <dbReference type="Pfam" id="PF07811"/>
    </source>
</evidence>
<accession>A0A9W6LR77</accession>
<feature type="transmembrane region" description="Helical" evidence="1">
    <location>
        <begin position="6"/>
        <end position="27"/>
    </location>
</feature>
<protein>
    <recommendedName>
        <fullName evidence="2">TadE-like domain-containing protein</fullName>
    </recommendedName>
</protein>
<keyword evidence="1" id="KW-0812">Transmembrane</keyword>
<dbReference type="Pfam" id="PF07811">
    <property type="entry name" value="TadE"/>
    <property type="match status" value="1"/>
</dbReference>
<gene>
    <name evidence="3" type="ORF">LMG27198_12350</name>
</gene>
<evidence type="ECO:0000256" key="1">
    <source>
        <dbReference type="SAM" id="Phobius"/>
    </source>
</evidence>
<keyword evidence="1" id="KW-1133">Transmembrane helix</keyword>
<keyword evidence="4" id="KW-1185">Reference proteome</keyword>
<feature type="domain" description="TadE-like" evidence="2">
    <location>
        <begin position="2"/>
        <end position="41"/>
    </location>
</feature>
<evidence type="ECO:0000313" key="4">
    <source>
        <dbReference type="Proteomes" id="UP001144323"/>
    </source>
</evidence>
<sequence length="117" mass="12685">MLVEFALVLVPLIFLTLGSVDIGFILWEQIAVDRAVNAVARCVAVDPCRTKCANIQTYGAALATSIYPVTFTETTPGLAGCGTRISGSLTYRFMILPFANRALTASACYPRQTRFQC</sequence>
<evidence type="ECO:0000313" key="3">
    <source>
        <dbReference type="EMBL" id="GLI92243.1"/>
    </source>
</evidence>
<dbReference type="EMBL" id="BSEC01000001">
    <property type="protein sequence ID" value="GLI92243.1"/>
    <property type="molecule type" value="Genomic_DNA"/>
</dbReference>
<dbReference type="AlphaFoldDB" id="A0A9W6LR77"/>
<dbReference type="InterPro" id="IPR012495">
    <property type="entry name" value="TadE-like_dom"/>
</dbReference>
<proteinExistence type="predicted"/>
<organism evidence="3 4">
    <name type="scientific">Methylocystis echinoides</name>
    <dbReference type="NCBI Taxonomy" id="29468"/>
    <lineage>
        <taxon>Bacteria</taxon>
        <taxon>Pseudomonadati</taxon>
        <taxon>Pseudomonadota</taxon>
        <taxon>Alphaproteobacteria</taxon>
        <taxon>Hyphomicrobiales</taxon>
        <taxon>Methylocystaceae</taxon>
        <taxon>Methylocystis</taxon>
    </lineage>
</organism>
<name>A0A9W6LR77_9HYPH</name>
<dbReference type="Proteomes" id="UP001144323">
    <property type="component" value="Unassembled WGS sequence"/>
</dbReference>
<dbReference type="RefSeq" id="WP_281801339.1">
    <property type="nucleotide sequence ID" value="NZ_BSEC01000001.1"/>
</dbReference>
<reference evidence="3" key="1">
    <citation type="journal article" date="2023" name="Int. J. Syst. Evol. Microbiol.">
        <title>Methylocystis iwaonis sp. nov., a type II methane-oxidizing bacterium from surface soil of a rice paddy field in Japan, and emended description of the genus Methylocystis (ex Whittenbury et al. 1970) Bowman et al. 1993.</title>
        <authorList>
            <person name="Kaise H."/>
            <person name="Sawadogo J.B."/>
            <person name="Alam M.S."/>
            <person name="Ueno C."/>
            <person name="Dianou D."/>
            <person name="Shinjo R."/>
            <person name="Asakawa S."/>
        </authorList>
    </citation>
    <scope>NUCLEOTIDE SEQUENCE</scope>
    <source>
        <strain evidence="3">LMG27198</strain>
    </source>
</reference>